<protein>
    <submittedName>
        <fullName evidence="4">Thiamine phosphate synthase</fullName>
        <ecNumber evidence="4">2.5.1.3</ecNumber>
    </submittedName>
</protein>
<dbReference type="GO" id="GO:0004789">
    <property type="term" value="F:thiamine-phosphate diphosphorylase activity"/>
    <property type="evidence" value="ECO:0007669"/>
    <property type="project" value="UniProtKB-EC"/>
</dbReference>
<dbReference type="CDD" id="cd00564">
    <property type="entry name" value="TMP_TenI"/>
    <property type="match status" value="1"/>
</dbReference>
<dbReference type="Gene3D" id="3.20.20.70">
    <property type="entry name" value="Aldolase class I"/>
    <property type="match status" value="1"/>
</dbReference>
<gene>
    <name evidence="4" type="ORF">E3C22_02335</name>
</gene>
<dbReference type="GO" id="GO:0005737">
    <property type="term" value="C:cytoplasm"/>
    <property type="evidence" value="ECO:0007669"/>
    <property type="project" value="TreeGrafter"/>
</dbReference>
<evidence type="ECO:0000313" key="5">
    <source>
        <dbReference type="Proteomes" id="UP000298179"/>
    </source>
</evidence>
<feature type="domain" description="Thiamine phosphate synthase/TenI" evidence="3">
    <location>
        <begin position="9"/>
        <end position="189"/>
    </location>
</feature>
<proteinExistence type="predicted"/>
<name>A0A4Y8RUD8_9HYPH</name>
<dbReference type="InterPro" id="IPR013785">
    <property type="entry name" value="Aldolase_TIM"/>
</dbReference>
<dbReference type="OrthoDB" id="7159061at2"/>
<comment type="caution">
    <text evidence="4">The sequence shown here is derived from an EMBL/GenBank/DDBJ whole genome shotgun (WGS) entry which is preliminary data.</text>
</comment>
<dbReference type="Proteomes" id="UP000298179">
    <property type="component" value="Unassembled WGS sequence"/>
</dbReference>
<evidence type="ECO:0000256" key="1">
    <source>
        <dbReference type="ARBA" id="ARBA00004948"/>
    </source>
</evidence>
<reference evidence="4 5" key="1">
    <citation type="submission" date="2019-03" db="EMBL/GenBank/DDBJ databases">
        <title>Jiella endophytica sp. nov., a novel endophytic bacterium isolated from root of Ficus microcarpa Linn. f.</title>
        <authorList>
            <person name="Tuo L."/>
        </authorList>
    </citation>
    <scope>NUCLEOTIDE SEQUENCE [LARGE SCALE GENOMIC DNA]</scope>
    <source>
        <strain evidence="4 5">CBS5Q-3</strain>
    </source>
</reference>
<dbReference type="InterPro" id="IPR036206">
    <property type="entry name" value="ThiamineP_synth_sf"/>
</dbReference>
<sequence>MFEPIRSRLVLVTTPLLDADAEARMRAALSGGDVASVLIDPAGQDASAFQRFAERLVPAIQAAGAAAIVVDDSRVAGRSGADGLHLSGGDIEALGEAVSRYQPKLIVGGSGFTTRHEALEAGERMPDYLFFGRLDGDNEPEPHQKSLALAEWWAEIVEVPCILMGGSDVATLDVAASTGAEFVALSRAVFGEGADPAAVVAEANRTLDAVFERLSHAS</sequence>
<dbReference type="PANTHER" id="PTHR20857">
    <property type="entry name" value="THIAMINE-PHOSPHATE PYROPHOSPHORYLASE"/>
    <property type="match status" value="1"/>
</dbReference>
<organism evidence="4 5">
    <name type="scientific">Jiella endophytica</name>
    <dbReference type="NCBI Taxonomy" id="2558362"/>
    <lineage>
        <taxon>Bacteria</taxon>
        <taxon>Pseudomonadati</taxon>
        <taxon>Pseudomonadota</taxon>
        <taxon>Alphaproteobacteria</taxon>
        <taxon>Hyphomicrobiales</taxon>
        <taxon>Aurantimonadaceae</taxon>
        <taxon>Jiella</taxon>
    </lineage>
</organism>
<keyword evidence="2" id="KW-0784">Thiamine biosynthesis</keyword>
<dbReference type="NCBIfam" id="NF005080">
    <property type="entry name" value="PRK06512.1"/>
    <property type="match status" value="1"/>
</dbReference>
<dbReference type="EMBL" id="SOZD01000001">
    <property type="protein sequence ID" value="TFF27880.1"/>
    <property type="molecule type" value="Genomic_DNA"/>
</dbReference>
<dbReference type="Pfam" id="PF02581">
    <property type="entry name" value="TMP-TENI"/>
    <property type="match status" value="1"/>
</dbReference>
<dbReference type="AlphaFoldDB" id="A0A4Y8RUD8"/>
<dbReference type="InterPro" id="IPR022998">
    <property type="entry name" value="ThiamineP_synth_TenI"/>
</dbReference>
<accession>A0A4Y8RUD8</accession>
<dbReference type="GO" id="GO:0009228">
    <property type="term" value="P:thiamine biosynthetic process"/>
    <property type="evidence" value="ECO:0007669"/>
    <property type="project" value="UniProtKB-KW"/>
</dbReference>
<dbReference type="SUPFAM" id="SSF51391">
    <property type="entry name" value="Thiamin phosphate synthase"/>
    <property type="match status" value="1"/>
</dbReference>
<dbReference type="EC" id="2.5.1.3" evidence="4"/>
<evidence type="ECO:0000259" key="3">
    <source>
        <dbReference type="Pfam" id="PF02581"/>
    </source>
</evidence>
<keyword evidence="4" id="KW-0808">Transferase</keyword>
<comment type="pathway">
    <text evidence="1">Cofactor biosynthesis; thiamine diphosphate biosynthesis.</text>
</comment>
<evidence type="ECO:0000256" key="2">
    <source>
        <dbReference type="ARBA" id="ARBA00022977"/>
    </source>
</evidence>
<dbReference type="PANTHER" id="PTHR20857:SF15">
    <property type="entry name" value="THIAMINE-PHOSPHATE SYNTHASE"/>
    <property type="match status" value="1"/>
</dbReference>
<evidence type="ECO:0000313" key="4">
    <source>
        <dbReference type="EMBL" id="TFF27880.1"/>
    </source>
</evidence>
<keyword evidence="5" id="KW-1185">Reference proteome</keyword>